<keyword evidence="6" id="KW-0812">Transmembrane</keyword>
<keyword evidence="4" id="KW-0328">Glycosyltransferase</keyword>
<dbReference type="EMBL" id="NCKU01002103">
    <property type="protein sequence ID" value="RWS10410.1"/>
    <property type="molecule type" value="Genomic_DNA"/>
</dbReference>
<dbReference type="InterPro" id="IPR015338">
    <property type="entry name" value="GT64_dom"/>
</dbReference>
<keyword evidence="12" id="KW-0325">Glycoprotein</keyword>
<sequence length="676" mass="78406">MCKPGDKLRIHIYPDVKKDSSVIISETYQKILNVIRSSIYYEPDASKACIFVSSYDTLDRDPLSPDFQKNLPPFLPLDNGKNHLVFNLYSGTWPNYNELDFSDFNPGYAILVKASTSYTHYRPGFDISLPLFSRSHPEKGTTLSVMSNTVISGTGYDEVNIGNAAESTVANSRTNLLVFKGKRYIYGIGSETRNTLHHLHNNKDILIFTTCKHGKKWKEWKDERCIHDNREYEQYDYFTLLSNSTFCLVPRGRRLGSFRFLEALSYGCIPVLLSNYWVKPFEDVIDWSEIVIEGDERNLLQLPEILRSIGWKKIAKMRSQSIAIYETYFSSVERIVLTTISVLSERIQSQLSLNSFMWNLVNPGFTSFHGAIWFDGDFSYNLHDYPGYRNSNSFTIVIYVNRAISAANLHRLIRVVSKSQFLSRIIIIWALPISSPLFIGRNSVSFFKVPIELIIPKIKTINAKIYPYEAIRTDAVLNLDPESNLSAEELDFAFLVWRAFPHRIVGFSARDHYYDDVQSTWFYTSKWTNQYSIILLDAAFYHRYYSWIYTHHISTNIALNRENNENLEFNDLFNNDMLTDDSLCLDLVFNFLVAHITREGPIKVTQRKKTSNSTLTDANTSKIESFKFHKKCFSTLINSTFGYLPLIKSQMRFDPILFKDPVSNLRKKYRKLEQMK</sequence>
<proteinExistence type="inferred from homology"/>
<dbReference type="InterPro" id="IPR029044">
    <property type="entry name" value="Nucleotide-diphossugar_trans"/>
</dbReference>
<keyword evidence="10" id="KW-0472">Membrane</keyword>
<evidence type="ECO:0000256" key="7">
    <source>
        <dbReference type="ARBA" id="ARBA00022824"/>
    </source>
</evidence>
<evidence type="ECO:0000256" key="12">
    <source>
        <dbReference type="ARBA" id="ARBA00023180"/>
    </source>
</evidence>
<evidence type="ECO:0000256" key="3">
    <source>
        <dbReference type="ARBA" id="ARBA00010271"/>
    </source>
</evidence>
<evidence type="ECO:0000256" key="1">
    <source>
        <dbReference type="ARBA" id="ARBA00004648"/>
    </source>
</evidence>
<gene>
    <name evidence="15" type="ORF">B4U79_04422</name>
</gene>
<evidence type="ECO:0000313" key="15">
    <source>
        <dbReference type="EMBL" id="RWS10410.1"/>
    </source>
</evidence>
<dbReference type="STRING" id="1965070.A0A3S3P252"/>
<reference evidence="15 16" key="1">
    <citation type="journal article" date="2018" name="Gigascience">
        <title>Genomes of trombidid mites reveal novel predicted allergens and laterally-transferred genes associated with secondary metabolism.</title>
        <authorList>
            <person name="Dong X."/>
            <person name="Chaisiri K."/>
            <person name="Xia D."/>
            <person name="Armstrong S.D."/>
            <person name="Fang Y."/>
            <person name="Donnelly M.J."/>
            <person name="Kadowaki T."/>
            <person name="McGarry J.W."/>
            <person name="Darby A.C."/>
            <person name="Makepeace B.L."/>
        </authorList>
    </citation>
    <scope>NUCLEOTIDE SEQUENCE [LARGE SCALE GENOMIC DNA]</scope>
    <source>
        <strain evidence="15">UoL-WK</strain>
    </source>
</reference>
<evidence type="ECO:0000256" key="9">
    <source>
        <dbReference type="ARBA" id="ARBA00022989"/>
    </source>
</evidence>
<evidence type="ECO:0000259" key="13">
    <source>
        <dbReference type="Pfam" id="PF03016"/>
    </source>
</evidence>
<protein>
    <submittedName>
        <fullName evidence="15">Exostosin-1-like protein</fullName>
    </submittedName>
</protein>
<keyword evidence="16" id="KW-1185">Reference proteome</keyword>
<dbReference type="Pfam" id="PF03016">
    <property type="entry name" value="Exostosin_GT47"/>
    <property type="match status" value="1"/>
</dbReference>
<keyword evidence="11" id="KW-1015">Disulfide bond</keyword>
<dbReference type="Gene3D" id="3.90.550.10">
    <property type="entry name" value="Spore Coat Polysaccharide Biosynthesis Protein SpsA, Chain A"/>
    <property type="match status" value="1"/>
</dbReference>
<keyword evidence="8" id="KW-0735">Signal-anchor</keyword>
<evidence type="ECO:0000256" key="6">
    <source>
        <dbReference type="ARBA" id="ARBA00022692"/>
    </source>
</evidence>
<name>A0A3S3P252_9ACAR</name>
<dbReference type="AlphaFoldDB" id="A0A3S3P252"/>
<evidence type="ECO:0000256" key="11">
    <source>
        <dbReference type="ARBA" id="ARBA00023157"/>
    </source>
</evidence>
<dbReference type="GO" id="GO:0005789">
    <property type="term" value="C:endoplasmic reticulum membrane"/>
    <property type="evidence" value="ECO:0007669"/>
    <property type="project" value="UniProtKB-SubCell"/>
</dbReference>
<keyword evidence="7" id="KW-0256">Endoplasmic reticulum</keyword>
<evidence type="ECO:0000259" key="14">
    <source>
        <dbReference type="Pfam" id="PF09258"/>
    </source>
</evidence>
<dbReference type="PANTHER" id="PTHR48261">
    <property type="entry name" value="ACETYLGLUCOSAMINYLTRANSFERASE"/>
    <property type="match status" value="1"/>
</dbReference>
<comment type="caution">
    <text evidence="15">The sequence shown here is derived from an EMBL/GenBank/DDBJ whole genome shotgun (WGS) entry which is preliminary data.</text>
</comment>
<evidence type="ECO:0000256" key="5">
    <source>
        <dbReference type="ARBA" id="ARBA00022679"/>
    </source>
</evidence>
<dbReference type="InterPro" id="IPR004263">
    <property type="entry name" value="Exostosin"/>
</dbReference>
<dbReference type="GO" id="GO:0015012">
    <property type="term" value="P:heparan sulfate proteoglycan biosynthetic process"/>
    <property type="evidence" value="ECO:0007669"/>
    <property type="project" value="UniProtKB-ARBA"/>
</dbReference>
<evidence type="ECO:0000256" key="4">
    <source>
        <dbReference type="ARBA" id="ARBA00022676"/>
    </source>
</evidence>
<evidence type="ECO:0000256" key="2">
    <source>
        <dbReference type="ARBA" id="ARBA00004922"/>
    </source>
</evidence>
<comment type="similarity">
    <text evidence="3">Belongs to the glycosyltransferase 47 family.</text>
</comment>
<evidence type="ECO:0000256" key="10">
    <source>
        <dbReference type="ARBA" id="ARBA00023136"/>
    </source>
</evidence>
<dbReference type="Pfam" id="PF09258">
    <property type="entry name" value="Glyco_transf_64"/>
    <property type="match status" value="1"/>
</dbReference>
<evidence type="ECO:0000313" key="16">
    <source>
        <dbReference type="Proteomes" id="UP000285301"/>
    </source>
</evidence>
<dbReference type="InterPro" id="IPR040911">
    <property type="entry name" value="Exostosin_GT47"/>
</dbReference>
<dbReference type="Proteomes" id="UP000285301">
    <property type="component" value="Unassembled WGS sequence"/>
</dbReference>
<feature type="domain" description="Exostosin GT47" evidence="13">
    <location>
        <begin position="7"/>
        <end position="309"/>
    </location>
</feature>
<keyword evidence="9" id="KW-1133">Transmembrane helix</keyword>
<evidence type="ECO:0000256" key="8">
    <source>
        <dbReference type="ARBA" id="ARBA00022968"/>
    </source>
</evidence>
<comment type="subcellular location">
    <subcellularLocation>
        <location evidence="1">Endoplasmic reticulum membrane</location>
        <topology evidence="1">Single-pass type II membrane protein</topology>
    </subcellularLocation>
</comment>
<dbReference type="PANTHER" id="PTHR48261:SF3">
    <property type="entry name" value="EXOSTOSIN GLYCOSYLTRANSFERASE 1"/>
    <property type="match status" value="1"/>
</dbReference>
<dbReference type="GO" id="GO:0016757">
    <property type="term" value="F:glycosyltransferase activity"/>
    <property type="evidence" value="ECO:0007669"/>
    <property type="project" value="UniProtKB-KW"/>
</dbReference>
<dbReference type="OrthoDB" id="1924787at2759"/>
<dbReference type="SUPFAM" id="SSF53448">
    <property type="entry name" value="Nucleotide-diphospho-sugar transferases"/>
    <property type="match status" value="1"/>
</dbReference>
<keyword evidence="5" id="KW-0808">Transferase</keyword>
<accession>A0A3S3P252</accession>
<organism evidence="15 16">
    <name type="scientific">Dinothrombium tinctorium</name>
    <dbReference type="NCBI Taxonomy" id="1965070"/>
    <lineage>
        <taxon>Eukaryota</taxon>
        <taxon>Metazoa</taxon>
        <taxon>Ecdysozoa</taxon>
        <taxon>Arthropoda</taxon>
        <taxon>Chelicerata</taxon>
        <taxon>Arachnida</taxon>
        <taxon>Acari</taxon>
        <taxon>Acariformes</taxon>
        <taxon>Trombidiformes</taxon>
        <taxon>Prostigmata</taxon>
        <taxon>Anystina</taxon>
        <taxon>Parasitengona</taxon>
        <taxon>Trombidioidea</taxon>
        <taxon>Trombidiidae</taxon>
        <taxon>Dinothrombium</taxon>
    </lineage>
</organism>
<comment type="pathway">
    <text evidence="2">Protein modification; protein glycosylation.</text>
</comment>
<feature type="domain" description="Glycosyl transferase 64" evidence="14">
    <location>
        <begin position="394"/>
        <end position="658"/>
    </location>
</feature>